<name>A0A1G6SBU9_9NOCA</name>
<dbReference type="SUPFAM" id="SSF56645">
    <property type="entry name" value="Acyl-CoA dehydrogenase NM domain-like"/>
    <property type="match status" value="1"/>
</dbReference>
<dbReference type="InterPro" id="IPR009075">
    <property type="entry name" value="AcylCo_DH/oxidase_C"/>
</dbReference>
<dbReference type="AlphaFoldDB" id="A0A1G6SBU9"/>
<dbReference type="SUPFAM" id="SSF47203">
    <property type="entry name" value="Acyl-CoA dehydrogenase C-terminal domain-like"/>
    <property type="match status" value="1"/>
</dbReference>
<proteinExistence type="inferred from homology"/>
<dbReference type="Pfam" id="PF02771">
    <property type="entry name" value="Acyl-CoA_dh_N"/>
    <property type="match status" value="1"/>
</dbReference>
<dbReference type="InterPro" id="IPR046373">
    <property type="entry name" value="Acyl-CoA_Oxase/DH_mid-dom_sf"/>
</dbReference>
<feature type="domain" description="Acyl-CoA dehydrogenase/oxidase N-terminal" evidence="7">
    <location>
        <begin position="6"/>
        <end position="116"/>
    </location>
</feature>
<evidence type="ECO:0000256" key="1">
    <source>
        <dbReference type="ARBA" id="ARBA00001974"/>
    </source>
</evidence>
<dbReference type="GO" id="GO:0050660">
    <property type="term" value="F:flavin adenine dinucleotide binding"/>
    <property type="evidence" value="ECO:0007669"/>
    <property type="project" value="InterPro"/>
</dbReference>
<keyword evidence="9" id="KW-1185">Reference proteome</keyword>
<dbReference type="PANTHER" id="PTHR43884:SF20">
    <property type="entry name" value="ACYL-COA DEHYDROGENASE FADE28"/>
    <property type="match status" value="1"/>
</dbReference>
<dbReference type="Pfam" id="PF00441">
    <property type="entry name" value="Acyl-CoA_dh_1"/>
    <property type="match status" value="1"/>
</dbReference>
<keyword evidence="4" id="KW-0274">FAD</keyword>
<evidence type="ECO:0000313" key="8">
    <source>
        <dbReference type="EMBL" id="SDD13617.1"/>
    </source>
</evidence>
<dbReference type="InterPro" id="IPR036250">
    <property type="entry name" value="AcylCo_DH-like_C"/>
</dbReference>
<dbReference type="Proteomes" id="UP000199417">
    <property type="component" value="Unassembled WGS sequence"/>
</dbReference>
<dbReference type="InterPro" id="IPR013786">
    <property type="entry name" value="AcylCoA_DH/ox_N"/>
</dbReference>
<comment type="cofactor">
    <cofactor evidence="1">
        <name>FAD</name>
        <dbReference type="ChEBI" id="CHEBI:57692"/>
    </cofactor>
</comment>
<protein>
    <submittedName>
        <fullName evidence="8">Acyl-CoA dehydrogenase</fullName>
    </submittedName>
</protein>
<accession>A0A1G6SBU9</accession>
<evidence type="ECO:0000256" key="4">
    <source>
        <dbReference type="ARBA" id="ARBA00022827"/>
    </source>
</evidence>
<dbReference type="Gene3D" id="2.40.110.10">
    <property type="entry name" value="Butyryl-CoA Dehydrogenase, subunit A, domain 2"/>
    <property type="match status" value="1"/>
</dbReference>
<evidence type="ECO:0000256" key="3">
    <source>
        <dbReference type="ARBA" id="ARBA00022630"/>
    </source>
</evidence>
<evidence type="ECO:0000313" key="9">
    <source>
        <dbReference type="Proteomes" id="UP000199417"/>
    </source>
</evidence>
<dbReference type="GO" id="GO:0003995">
    <property type="term" value="F:acyl-CoA dehydrogenase activity"/>
    <property type="evidence" value="ECO:0007669"/>
    <property type="project" value="TreeGrafter"/>
</dbReference>
<sequence>MDFNFTEEQEAIRGLADEVFTSKADIDRIKAVEGTAERVDRDLWRELAGTGLLGIALPENLGGGGLGLSELYVLLEQQGRHVAPVPIWPTVLAALAISEFGTEEQAAALVPGAADGSHFLTVGLEEFGPYVDAAPATAAVVDASGQWSLTGAKAVVPVTHVAHRAVVSATTETGPALFLVDLAAAGVTLEQTQSTTHEICANVDFDAAPAELLGAADGTTVSWLIDRVELALAAIQLGVGAGAVSQAVTYLNERKQFGRPLATFQAVNHQLADCYIDLEAMRVTLWQAAWRMSEGLDPGTSVLVAKWWASDGGQRVVHRTTHVHGGMGVDTDYPVHRHLLWGKQIAATLGGASSDLARLGAQLAAGVEVVA</sequence>
<dbReference type="RefSeq" id="WP_072843446.1">
    <property type="nucleotide sequence ID" value="NZ_FNAB01000003.1"/>
</dbReference>
<dbReference type="CDD" id="cd00567">
    <property type="entry name" value="ACAD"/>
    <property type="match status" value="1"/>
</dbReference>
<dbReference type="STRING" id="168276.SAMN05444580_10363"/>
<evidence type="ECO:0000256" key="5">
    <source>
        <dbReference type="ARBA" id="ARBA00023002"/>
    </source>
</evidence>
<gene>
    <name evidence="8" type="ORF">SAMN05444580_10363</name>
</gene>
<organism evidence="8 9">
    <name type="scientific">Rhodococcus tukisamuensis</name>
    <dbReference type="NCBI Taxonomy" id="168276"/>
    <lineage>
        <taxon>Bacteria</taxon>
        <taxon>Bacillati</taxon>
        <taxon>Actinomycetota</taxon>
        <taxon>Actinomycetes</taxon>
        <taxon>Mycobacteriales</taxon>
        <taxon>Nocardiaceae</taxon>
        <taxon>Rhodococcus</taxon>
    </lineage>
</organism>
<keyword evidence="3" id="KW-0285">Flavoprotein</keyword>
<dbReference type="InterPro" id="IPR037069">
    <property type="entry name" value="AcylCoA_DH/ox_N_sf"/>
</dbReference>
<reference evidence="8 9" key="1">
    <citation type="submission" date="2016-10" db="EMBL/GenBank/DDBJ databases">
        <authorList>
            <person name="de Groot N.N."/>
        </authorList>
    </citation>
    <scope>NUCLEOTIDE SEQUENCE [LARGE SCALE GENOMIC DNA]</scope>
    <source>
        <strain evidence="8 9">JCM 11308</strain>
    </source>
</reference>
<evidence type="ECO:0000259" key="6">
    <source>
        <dbReference type="Pfam" id="PF00441"/>
    </source>
</evidence>
<dbReference type="Gene3D" id="1.20.140.10">
    <property type="entry name" value="Butyryl-CoA Dehydrogenase, subunit A, domain 3"/>
    <property type="match status" value="1"/>
</dbReference>
<keyword evidence="5" id="KW-0560">Oxidoreductase</keyword>
<dbReference type="PANTHER" id="PTHR43884">
    <property type="entry name" value="ACYL-COA DEHYDROGENASE"/>
    <property type="match status" value="1"/>
</dbReference>
<dbReference type="Gene3D" id="1.10.540.10">
    <property type="entry name" value="Acyl-CoA dehydrogenase/oxidase, N-terminal domain"/>
    <property type="match status" value="1"/>
</dbReference>
<dbReference type="InterPro" id="IPR009100">
    <property type="entry name" value="AcylCoA_DH/oxidase_NM_dom_sf"/>
</dbReference>
<evidence type="ECO:0000259" key="7">
    <source>
        <dbReference type="Pfam" id="PF02771"/>
    </source>
</evidence>
<feature type="domain" description="Acyl-CoA dehydrogenase/oxidase C-terminal" evidence="6">
    <location>
        <begin position="230"/>
        <end position="343"/>
    </location>
</feature>
<comment type="similarity">
    <text evidence="2">Belongs to the acyl-CoA dehydrogenase family.</text>
</comment>
<evidence type="ECO:0000256" key="2">
    <source>
        <dbReference type="ARBA" id="ARBA00009347"/>
    </source>
</evidence>
<dbReference type="EMBL" id="FNAB01000003">
    <property type="protein sequence ID" value="SDD13617.1"/>
    <property type="molecule type" value="Genomic_DNA"/>
</dbReference>